<name>A0A444VY66_9FLAO</name>
<evidence type="ECO:0000313" key="3">
    <source>
        <dbReference type="Proteomes" id="UP000290433"/>
    </source>
</evidence>
<proteinExistence type="predicted"/>
<evidence type="ECO:0000256" key="1">
    <source>
        <dbReference type="SAM" id="Phobius"/>
    </source>
</evidence>
<feature type="transmembrane region" description="Helical" evidence="1">
    <location>
        <begin position="56"/>
        <end position="78"/>
    </location>
</feature>
<gene>
    <name evidence="2" type="ORF">NU08_2528</name>
</gene>
<feature type="transmembrane region" description="Helical" evidence="1">
    <location>
        <begin position="21"/>
        <end position="44"/>
    </location>
</feature>
<sequence>MLNKNYTSHLKMNNNKIIANPSFLQIGFSIFGMLFFLSLAYLAYNPEVESYQKADYRAMWTLISLFCFFALGCLYMLLCSKKVELTNEFLSIEYPLLFKTKKVSLDDIKKVSEGNHQINSSHDSSRIEVYNGQQITVEFFELKKITITSFEISNYEILAQNLKNVTKSYFKLNTGNKSIKSYQGYGWLIFIIILTVGLVFSLIQKNLGH</sequence>
<dbReference type="AlphaFoldDB" id="A0A444VY66"/>
<keyword evidence="1" id="KW-0472">Membrane</keyword>
<accession>A0A444VY66</accession>
<comment type="caution">
    <text evidence="2">The sequence shown here is derived from an EMBL/GenBank/DDBJ whole genome shotgun (WGS) entry which is preliminary data.</text>
</comment>
<feature type="transmembrane region" description="Helical" evidence="1">
    <location>
        <begin position="185"/>
        <end position="203"/>
    </location>
</feature>
<keyword evidence="1" id="KW-1133">Transmembrane helix</keyword>
<reference evidence="2 3" key="1">
    <citation type="submission" date="2014-12" db="EMBL/GenBank/DDBJ databases">
        <title>Genome sequence of Flavobacterium anhuiense RCM74.</title>
        <authorList>
            <person name="Kim J.F."/>
            <person name="Song J.Y."/>
            <person name="Kwak M.-J."/>
            <person name="Lee S.-W."/>
        </authorList>
    </citation>
    <scope>NUCLEOTIDE SEQUENCE [LARGE SCALE GENOMIC DNA]</scope>
    <source>
        <strain evidence="2 3">RCM74</strain>
    </source>
</reference>
<protein>
    <submittedName>
        <fullName evidence="2">Uncharacterized protein</fullName>
    </submittedName>
</protein>
<keyword evidence="1" id="KW-0812">Transmembrane</keyword>
<dbReference type="Proteomes" id="UP000290433">
    <property type="component" value="Unassembled WGS sequence"/>
</dbReference>
<organism evidence="2 3">
    <name type="scientific">Flavobacterium anhuiense</name>
    <dbReference type="NCBI Taxonomy" id="459526"/>
    <lineage>
        <taxon>Bacteria</taxon>
        <taxon>Pseudomonadati</taxon>
        <taxon>Bacteroidota</taxon>
        <taxon>Flavobacteriia</taxon>
        <taxon>Flavobacteriales</taxon>
        <taxon>Flavobacteriaceae</taxon>
        <taxon>Flavobacterium</taxon>
    </lineage>
</organism>
<dbReference type="EMBL" id="JUIV01000008">
    <property type="protein sequence ID" value="RYJ38551.1"/>
    <property type="molecule type" value="Genomic_DNA"/>
</dbReference>
<evidence type="ECO:0000313" key="2">
    <source>
        <dbReference type="EMBL" id="RYJ38551.1"/>
    </source>
</evidence>